<accession>A0A3B7MXV4</accession>
<dbReference type="RefSeq" id="WP_119053749.1">
    <property type="nucleotide sequence ID" value="NZ_CP032157.1"/>
</dbReference>
<name>A0A3B7MXV4_9BACT</name>
<dbReference type="GO" id="GO:0016020">
    <property type="term" value="C:membrane"/>
    <property type="evidence" value="ECO:0007669"/>
    <property type="project" value="InterPro"/>
</dbReference>
<dbReference type="PANTHER" id="PTHR34220">
    <property type="entry name" value="SENSOR HISTIDINE KINASE YPDA"/>
    <property type="match status" value="1"/>
</dbReference>
<organism evidence="3 4">
    <name type="scientific">Paraflavitalea soli</name>
    <dbReference type="NCBI Taxonomy" id="2315862"/>
    <lineage>
        <taxon>Bacteria</taxon>
        <taxon>Pseudomonadati</taxon>
        <taxon>Bacteroidota</taxon>
        <taxon>Chitinophagia</taxon>
        <taxon>Chitinophagales</taxon>
        <taxon>Chitinophagaceae</taxon>
        <taxon>Paraflavitalea</taxon>
    </lineage>
</organism>
<dbReference type="GO" id="GO:0000155">
    <property type="term" value="F:phosphorelay sensor kinase activity"/>
    <property type="evidence" value="ECO:0007669"/>
    <property type="project" value="InterPro"/>
</dbReference>
<reference evidence="3 4" key="1">
    <citation type="submission" date="2018-09" db="EMBL/GenBank/DDBJ databases">
        <title>Genome sequencing of strain 6GH32-13.</title>
        <authorList>
            <person name="Weon H.-Y."/>
            <person name="Heo J."/>
            <person name="Kwon S.-W."/>
        </authorList>
    </citation>
    <scope>NUCLEOTIDE SEQUENCE [LARGE SCALE GENOMIC DNA]</scope>
    <source>
        <strain evidence="3 4">5GH32-13</strain>
    </source>
</reference>
<dbReference type="Pfam" id="PF06580">
    <property type="entry name" value="His_kinase"/>
    <property type="match status" value="1"/>
</dbReference>
<evidence type="ECO:0000313" key="3">
    <source>
        <dbReference type="EMBL" id="AXY77876.1"/>
    </source>
</evidence>
<keyword evidence="3" id="KW-0808">Transferase</keyword>
<keyword evidence="4" id="KW-1185">Reference proteome</keyword>
<feature type="transmembrane region" description="Helical" evidence="1">
    <location>
        <begin position="44"/>
        <end position="65"/>
    </location>
</feature>
<keyword evidence="1" id="KW-0812">Transmembrane</keyword>
<keyword evidence="3" id="KW-0418">Kinase</keyword>
<dbReference type="InterPro" id="IPR036890">
    <property type="entry name" value="HATPase_C_sf"/>
</dbReference>
<keyword evidence="1" id="KW-1133">Transmembrane helix</keyword>
<sequence>MFEGTKNWSYYKKVKVVELLYFFILFVIVPFSMGVQIFDRFSFTLSLIFLELLQAPSILFFYRWLLPRTLFNNRPWWFLGSLPFYVLVYEINIRLAYLLMINLSFIPEKYRSNLASVEPWHWDGRLVQNMGYTVLILLTSIGFLFIRELFKRQHMVDQLQSDKLRLELDQLKSQIQPHFFFNTLNNLYALSLQGSPKTSVSIANLSGIMRYVLYEAREEKVLLAKEIAFMHSYLELERIRHNDDNVIQFGVQGNPHGILVEPLLFLPLIENCFKHSLHYKIPGNQVQVFMTLDEDEITFQTSNLIAPQTEAVPREGGIGLYNVRKRLELLYPGRHQLLAAAEESRFIVTLSVQLNPPK</sequence>
<dbReference type="EMBL" id="CP032157">
    <property type="protein sequence ID" value="AXY77876.1"/>
    <property type="molecule type" value="Genomic_DNA"/>
</dbReference>
<dbReference type="AlphaFoldDB" id="A0A3B7MXV4"/>
<dbReference type="Gene3D" id="3.30.565.10">
    <property type="entry name" value="Histidine kinase-like ATPase, C-terminal domain"/>
    <property type="match status" value="1"/>
</dbReference>
<feature type="transmembrane region" description="Helical" evidence="1">
    <location>
        <begin position="77"/>
        <end position="106"/>
    </location>
</feature>
<evidence type="ECO:0000313" key="4">
    <source>
        <dbReference type="Proteomes" id="UP000263900"/>
    </source>
</evidence>
<keyword evidence="1" id="KW-0472">Membrane</keyword>
<dbReference type="OrthoDB" id="9792992at2"/>
<dbReference type="KEGG" id="pseg:D3H65_29505"/>
<protein>
    <submittedName>
        <fullName evidence="3">Histidine kinase</fullName>
    </submittedName>
</protein>
<dbReference type="PANTHER" id="PTHR34220:SF7">
    <property type="entry name" value="SENSOR HISTIDINE KINASE YPDA"/>
    <property type="match status" value="1"/>
</dbReference>
<feature type="transmembrane region" description="Helical" evidence="1">
    <location>
        <begin position="20"/>
        <end position="38"/>
    </location>
</feature>
<dbReference type="InterPro" id="IPR010559">
    <property type="entry name" value="Sig_transdc_His_kin_internal"/>
</dbReference>
<feature type="transmembrane region" description="Helical" evidence="1">
    <location>
        <begin position="126"/>
        <end position="146"/>
    </location>
</feature>
<dbReference type="InterPro" id="IPR050640">
    <property type="entry name" value="Bact_2-comp_sensor_kinase"/>
</dbReference>
<dbReference type="Proteomes" id="UP000263900">
    <property type="component" value="Chromosome"/>
</dbReference>
<gene>
    <name evidence="3" type="ORF">D3H65_29505</name>
</gene>
<evidence type="ECO:0000256" key="1">
    <source>
        <dbReference type="SAM" id="Phobius"/>
    </source>
</evidence>
<evidence type="ECO:0000259" key="2">
    <source>
        <dbReference type="Pfam" id="PF06580"/>
    </source>
</evidence>
<feature type="domain" description="Signal transduction histidine kinase internal region" evidence="2">
    <location>
        <begin position="167"/>
        <end position="243"/>
    </location>
</feature>
<proteinExistence type="predicted"/>